<dbReference type="InterPro" id="IPR001841">
    <property type="entry name" value="Znf_RING"/>
</dbReference>
<dbReference type="GO" id="GO:0061630">
    <property type="term" value="F:ubiquitin protein ligase activity"/>
    <property type="evidence" value="ECO:0007669"/>
    <property type="project" value="UniProtKB-EC"/>
</dbReference>
<evidence type="ECO:0000259" key="10">
    <source>
        <dbReference type="PROSITE" id="PS50089"/>
    </source>
</evidence>
<evidence type="ECO:0000313" key="13">
    <source>
        <dbReference type="RefSeq" id="XP_022763915.1"/>
    </source>
</evidence>
<dbReference type="GO" id="GO:0005737">
    <property type="term" value="C:cytoplasm"/>
    <property type="evidence" value="ECO:0007669"/>
    <property type="project" value="TreeGrafter"/>
</dbReference>
<protein>
    <recommendedName>
        <fullName evidence="2">RING-type E3 ubiquitin transferase</fullName>
        <ecNumber evidence="2">2.3.2.27</ecNumber>
    </recommendedName>
</protein>
<dbReference type="RefSeq" id="XP_022763917.1">
    <property type="nucleotide sequence ID" value="XM_022908182.1"/>
</dbReference>
<feature type="region of interest" description="Disordered" evidence="9">
    <location>
        <begin position="262"/>
        <end position="338"/>
    </location>
</feature>
<dbReference type="CDD" id="cd16667">
    <property type="entry name" value="RING-H2_RNF126-like"/>
    <property type="match status" value="1"/>
</dbReference>
<dbReference type="GO" id="GO:0008270">
    <property type="term" value="F:zinc ion binding"/>
    <property type="evidence" value="ECO:0007669"/>
    <property type="project" value="UniProtKB-KW"/>
</dbReference>
<evidence type="ECO:0000256" key="3">
    <source>
        <dbReference type="ARBA" id="ARBA00022679"/>
    </source>
</evidence>
<evidence type="ECO:0000256" key="9">
    <source>
        <dbReference type="SAM" id="MobiDB-lite"/>
    </source>
</evidence>
<evidence type="ECO:0000256" key="6">
    <source>
        <dbReference type="ARBA" id="ARBA00022786"/>
    </source>
</evidence>
<dbReference type="GO" id="GO:0016567">
    <property type="term" value="P:protein ubiquitination"/>
    <property type="evidence" value="ECO:0007669"/>
    <property type="project" value="TreeGrafter"/>
</dbReference>
<dbReference type="RefSeq" id="XP_022763916.1">
    <property type="nucleotide sequence ID" value="XM_022908181.1"/>
</dbReference>
<dbReference type="PROSITE" id="PS50089">
    <property type="entry name" value="ZF_RING_2"/>
    <property type="match status" value="1"/>
</dbReference>
<sequence>MSLDGDVNGGGANTVGVTNKLFFCYQCNRTVTVTVSPSCDPSCPICNEGFVEEYENPNPNPGSAFQNLNPFTEPFVTLSDPFSSFLPLLFPSSSSSITTSSSSAASVDLNNPSLSGSNRSGRGDPFNPFTFIQNHLNDLRSSGAHIEFVIQNNPSEPGIRLPANIGDYFIGPGLEQLIQQLAENDPNRYGTPPASKSAIDSLPSVKITKNHLNSEFNQCAVCMDEFEEETEAKQMPCKHLYHKDCILPWLELHNSCPVCRHELPTDDPDYERRVRGAQGTGGGNDSGSSGGGDNGQSSVGDNRTVERSFRISLPWPFGARGSASGSGDNAETRQEDLD</sequence>
<evidence type="ECO:0000256" key="1">
    <source>
        <dbReference type="ARBA" id="ARBA00000900"/>
    </source>
</evidence>
<dbReference type="Gene3D" id="3.30.40.10">
    <property type="entry name" value="Zinc/RING finger domain, C3HC4 (zinc finger)"/>
    <property type="match status" value="1"/>
</dbReference>
<name>A0A6P6AGB4_DURZI</name>
<dbReference type="EC" id="2.3.2.27" evidence="2"/>
<keyword evidence="11" id="KW-1185">Reference proteome</keyword>
<evidence type="ECO:0000313" key="14">
    <source>
        <dbReference type="RefSeq" id="XP_022763916.1"/>
    </source>
</evidence>
<dbReference type="KEGG" id="dzi:111309211"/>
<dbReference type="Proteomes" id="UP000515121">
    <property type="component" value="Unplaced"/>
</dbReference>
<feature type="compositionally biased region" description="Basic and acidic residues" evidence="9">
    <location>
        <begin position="262"/>
        <end position="274"/>
    </location>
</feature>
<organism evidence="11 12">
    <name type="scientific">Durio zibethinus</name>
    <name type="common">Durian</name>
    <dbReference type="NCBI Taxonomy" id="66656"/>
    <lineage>
        <taxon>Eukaryota</taxon>
        <taxon>Viridiplantae</taxon>
        <taxon>Streptophyta</taxon>
        <taxon>Embryophyta</taxon>
        <taxon>Tracheophyta</taxon>
        <taxon>Spermatophyta</taxon>
        <taxon>Magnoliopsida</taxon>
        <taxon>eudicotyledons</taxon>
        <taxon>Gunneridae</taxon>
        <taxon>Pentapetalae</taxon>
        <taxon>rosids</taxon>
        <taxon>malvids</taxon>
        <taxon>Malvales</taxon>
        <taxon>Malvaceae</taxon>
        <taxon>Helicteroideae</taxon>
        <taxon>Durio</taxon>
    </lineage>
</organism>
<evidence type="ECO:0000256" key="8">
    <source>
        <dbReference type="PROSITE-ProRule" id="PRU00175"/>
    </source>
</evidence>
<evidence type="ECO:0000313" key="12">
    <source>
        <dbReference type="RefSeq" id="XP_022763914.1"/>
    </source>
</evidence>
<proteinExistence type="predicted"/>
<evidence type="ECO:0000313" key="15">
    <source>
        <dbReference type="RefSeq" id="XP_022763917.1"/>
    </source>
</evidence>
<evidence type="ECO:0000256" key="5">
    <source>
        <dbReference type="ARBA" id="ARBA00022771"/>
    </source>
</evidence>
<evidence type="ECO:0000256" key="4">
    <source>
        <dbReference type="ARBA" id="ARBA00022723"/>
    </source>
</evidence>
<dbReference type="AlphaFoldDB" id="A0A6P6AGB4"/>
<dbReference type="Pfam" id="PF14369">
    <property type="entry name" value="Zn_ribbon_19"/>
    <property type="match status" value="1"/>
</dbReference>
<comment type="catalytic activity">
    <reaction evidence="1">
        <text>S-ubiquitinyl-[E2 ubiquitin-conjugating enzyme]-L-cysteine + [acceptor protein]-L-lysine = [E2 ubiquitin-conjugating enzyme]-L-cysteine + N(6)-ubiquitinyl-[acceptor protein]-L-lysine.</text>
        <dbReference type="EC" id="2.3.2.27"/>
    </reaction>
</comment>
<evidence type="ECO:0000256" key="2">
    <source>
        <dbReference type="ARBA" id="ARBA00012483"/>
    </source>
</evidence>
<dbReference type="RefSeq" id="XP_022763914.1">
    <property type="nucleotide sequence ID" value="XM_022908179.1"/>
</dbReference>
<dbReference type="FunFam" id="3.30.40.10:FF:000022">
    <property type="entry name" value="E3 ubiquitin-protein ligase RING1-like"/>
    <property type="match status" value="1"/>
</dbReference>
<keyword evidence="4" id="KW-0479">Metal-binding</keyword>
<accession>A0A6P6AGB4</accession>
<feature type="compositionally biased region" description="Gly residues" evidence="9">
    <location>
        <begin position="278"/>
        <end position="294"/>
    </location>
</feature>
<feature type="domain" description="RING-type" evidence="10">
    <location>
        <begin position="219"/>
        <end position="260"/>
    </location>
</feature>
<dbReference type="RefSeq" id="XP_022763915.1">
    <property type="nucleotide sequence ID" value="XM_022908180.1"/>
</dbReference>
<keyword evidence="5 8" id="KW-0863">Zinc-finger</keyword>
<keyword evidence="3" id="KW-0808">Transferase</keyword>
<dbReference type="PANTHER" id="PTHR15710:SF208">
    <property type="entry name" value="E3 UBIQUITIN-PROTEIN LIGASE RING1-LIKE"/>
    <property type="match status" value="1"/>
</dbReference>
<keyword evidence="6" id="KW-0833">Ubl conjugation pathway</keyword>
<feature type="compositionally biased region" description="Polar residues" evidence="9">
    <location>
        <begin position="104"/>
        <end position="120"/>
    </location>
</feature>
<reference evidence="12 13" key="1">
    <citation type="submission" date="2025-04" db="UniProtKB">
        <authorList>
            <consortium name="RefSeq"/>
        </authorList>
    </citation>
    <scope>IDENTIFICATION</scope>
    <source>
        <tissue evidence="12 13">Fruit stalk</tissue>
    </source>
</reference>
<dbReference type="SMART" id="SM00184">
    <property type="entry name" value="RING"/>
    <property type="match status" value="1"/>
</dbReference>
<evidence type="ECO:0000313" key="11">
    <source>
        <dbReference type="Proteomes" id="UP000515121"/>
    </source>
</evidence>
<feature type="region of interest" description="Disordered" evidence="9">
    <location>
        <begin position="101"/>
        <end position="122"/>
    </location>
</feature>
<gene>
    <name evidence="12 13 14 15" type="primary">LOC111309211</name>
</gene>
<dbReference type="InterPro" id="IPR013083">
    <property type="entry name" value="Znf_RING/FYVE/PHD"/>
</dbReference>
<evidence type="ECO:0000256" key="7">
    <source>
        <dbReference type="ARBA" id="ARBA00022833"/>
    </source>
</evidence>
<dbReference type="InterPro" id="IPR039525">
    <property type="entry name" value="RNF126-like_zinc-ribbon"/>
</dbReference>
<dbReference type="PANTHER" id="PTHR15710">
    <property type="entry name" value="E3 UBIQUITIN-PROTEIN LIGASE PRAJA"/>
    <property type="match status" value="1"/>
</dbReference>
<dbReference type="GeneID" id="111309211"/>
<dbReference type="Pfam" id="PF13639">
    <property type="entry name" value="zf-RING_2"/>
    <property type="match status" value="1"/>
</dbReference>
<keyword evidence="7" id="KW-0862">Zinc</keyword>
<dbReference type="OrthoDB" id="8062037at2759"/>
<dbReference type="SUPFAM" id="SSF57850">
    <property type="entry name" value="RING/U-box"/>
    <property type="match status" value="1"/>
</dbReference>